<name>A0A366RIJ7_9HYPO</name>
<dbReference type="RefSeq" id="XP_031014756.1">
    <property type="nucleotide sequence ID" value="XM_031161210.1"/>
</dbReference>
<protein>
    <recommendedName>
        <fullName evidence="4">Peptidase S1 domain-containing protein</fullName>
    </recommendedName>
</protein>
<dbReference type="SUPFAM" id="SSF50494">
    <property type="entry name" value="Trypsin-like serine proteases"/>
    <property type="match status" value="1"/>
</dbReference>
<dbReference type="Proteomes" id="UP000253153">
    <property type="component" value="Unassembled WGS sequence"/>
</dbReference>
<dbReference type="InterPro" id="IPR009003">
    <property type="entry name" value="Peptidase_S1_PA"/>
</dbReference>
<evidence type="ECO:0008006" key="4">
    <source>
        <dbReference type="Google" id="ProtNLM"/>
    </source>
</evidence>
<evidence type="ECO:0000256" key="1">
    <source>
        <dbReference type="SAM" id="MobiDB-lite"/>
    </source>
</evidence>
<dbReference type="AlphaFoldDB" id="A0A366RIJ7"/>
<feature type="compositionally biased region" description="Low complexity" evidence="1">
    <location>
        <begin position="9"/>
        <end position="31"/>
    </location>
</feature>
<comment type="caution">
    <text evidence="2">The sequence shown here is derived from an EMBL/GenBank/DDBJ whole genome shotgun (WGS) entry which is preliminary data.</text>
</comment>
<evidence type="ECO:0000313" key="3">
    <source>
        <dbReference type="Proteomes" id="UP000253153"/>
    </source>
</evidence>
<accession>A0A366RIJ7</accession>
<keyword evidence="3" id="KW-1185">Reference proteome</keyword>
<reference evidence="2 3" key="1">
    <citation type="submission" date="2018-06" db="EMBL/GenBank/DDBJ databases">
        <title>Fusarium incarnatum-equiseti species complex species 28.</title>
        <authorList>
            <person name="Gardiner D.M."/>
        </authorList>
    </citation>
    <scope>NUCLEOTIDE SEQUENCE [LARGE SCALE GENOMIC DNA]</scope>
    <source>
        <strain evidence="2 3">FIESC_28</strain>
    </source>
</reference>
<organism evidence="2 3">
    <name type="scientific">Fusarium coffeatum</name>
    <dbReference type="NCBI Taxonomy" id="231269"/>
    <lineage>
        <taxon>Eukaryota</taxon>
        <taxon>Fungi</taxon>
        <taxon>Dikarya</taxon>
        <taxon>Ascomycota</taxon>
        <taxon>Pezizomycotina</taxon>
        <taxon>Sordariomycetes</taxon>
        <taxon>Hypocreomycetidae</taxon>
        <taxon>Hypocreales</taxon>
        <taxon>Nectriaceae</taxon>
        <taxon>Fusarium</taxon>
        <taxon>Fusarium incarnatum-equiseti species complex</taxon>
    </lineage>
</organism>
<dbReference type="GeneID" id="41996506"/>
<feature type="region of interest" description="Disordered" evidence="1">
    <location>
        <begin position="1"/>
        <end position="40"/>
    </location>
</feature>
<sequence length="670" mass="74849">MPDSELPFRPRSGSRRLGVGGLPTPSTTESSGGSGGSDEPLIEVQTARYRAAWPKLRRTPLELSADAKLPLFIQPFVQQIIEQARSILKSHQVTDDDEESDGWVDINLANVETVGDPQTRIPTLMVCASWTKENQASWVKAVHDIGVYLHKVSVAGNFDHGLIQIDIIAPNLTQTIYYGPVSDKRYHSWDTINNLVHQRLESFEATKGHTTLIGLFHYGRSICIPDNPVTVYIAVDFESDETQWLGVIADIERNIHSRGWTGVQVHMEHNVGMDHSFPLLTPKGNKATIRKEGVAMNKRIKGDYQQFVNLGADFGPAADIKRTDNVDMNPGAATLGCYVELKTIRNPDWTKYALTNYHAVRPAFDGYCRKPGVLGSELTEPRQNSDLRKVDRYGFSPISKVPSIALESPSRAKHNFTIWTIDENITRLTIDNVRLEAQRRAGNNDQLQPSIDENKRRIQEAKNEKQKKVEFFNNGKHMLGKVFAGSGFFRRAPGNMRLDWALISVDVNRQGSNRLPTRDVWDSKYSDHIPTPYGSLGSILEDQSTTIGPGNPEHVWKVGATTGPTTATYDKHTVRARLSDDVYLKNEIKNYLSTEYIFQSHEGVKFCAPGDSGSAVWDENGGIVGLFFRGHSINKSFDDGFGLVTPIELVFEDIKKFSKGTITEIRVAKS</sequence>
<gene>
    <name evidence="2" type="ORF">FIESC28_07068</name>
</gene>
<dbReference type="EMBL" id="QKXC01000146">
    <property type="protein sequence ID" value="RBR16236.1"/>
    <property type="molecule type" value="Genomic_DNA"/>
</dbReference>
<evidence type="ECO:0000313" key="2">
    <source>
        <dbReference type="EMBL" id="RBR16236.1"/>
    </source>
</evidence>
<proteinExistence type="predicted"/>
<dbReference type="OrthoDB" id="5424209at2759"/>